<name>A0A2A9N6C1_9AGAR</name>
<proteinExistence type="predicted"/>
<dbReference type="Pfam" id="PF16850">
    <property type="entry name" value="Inhibitor_I66"/>
    <property type="match status" value="1"/>
</dbReference>
<dbReference type="EMBL" id="KZ302570">
    <property type="protein sequence ID" value="PFH45089.1"/>
    <property type="molecule type" value="Genomic_DNA"/>
</dbReference>
<dbReference type="OrthoDB" id="3439489at2759"/>
<dbReference type="AlphaFoldDB" id="A0A2A9N6C1"/>
<evidence type="ECO:0000313" key="2">
    <source>
        <dbReference type="Proteomes" id="UP000242287"/>
    </source>
</evidence>
<sequence>MSESLQSGHYFIYHGNDLVGRDRREDRSLLPKHIFNKTDDKEPQWTIEALHDGRYKLYARGSPTGVEKGHVVAFLINQARAEEWHITPIRGLKGEYEISSGSKAFWEVSEPGKHSMIKAVPSTGRPEKETIPNPRFIFKIVAVPVGHEE</sequence>
<protein>
    <recommendedName>
        <fullName evidence="3">Ricin B lectin domain-containing protein</fullName>
    </recommendedName>
</protein>
<organism evidence="1 2">
    <name type="scientific">Amanita thiersii Skay4041</name>
    <dbReference type="NCBI Taxonomy" id="703135"/>
    <lineage>
        <taxon>Eukaryota</taxon>
        <taxon>Fungi</taxon>
        <taxon>Dikarya</taxon>
        <taxon>Basidiomycota</taxon>
        <taxon>Agaricomycotina</taxon>
        <taxon>Agaricomycetes</taxon>
        <taxon>Agaricomycetidae</taxon>
        <taxon>Agaricales</taxon>
        <taxon>Pluteineae</taxon>
        <taxon>Amanitaceae</taxon>
        <taxon>Amanita</taxon>
    </lineage>
</organism>
<reference evidence="1 2" key="1">
    <citation type="submission" date="2014-02" db="EMBL/GenBank/DDBJ databases">
        <title>Transposable element dynamics among asymbiotic and ectomycorrhizal Amanita fungi.</title>
        <authorList>
            <consortium name="DOE Joint Genome Institute"/>
            <person name="Hess J."/>
            <person name="Skrede I."/>
            <person name="Wolfe B."/>
            <person name="LaButti K."/>
            <person name="Ohm R.A."/>
            <person name="Grigoriev I.V."/>
            <person name="Pringle A."/>
        </authorList>
    </citation>
    <scope>NUCLEOTIDE SEQUENCE [LARGE SCALE GENOMIC DNA]</scope>
    <source>
        <strain evidence="1 2">SKay4041</strain>
    </source>
</reference>
<dbReference type="STRING" id="703135.A0A2A9N6C1"/>
<gene>
    <name evidence="1" type="ORF">AMATHDRAFT_10039</name>
</gene>
<dbReference type="GO" id="GO:0004867">
    <property type="term" value="F:serine-type endopeptidase inhibitor activity"/>
    <property type="evidence" value="ECO:0007669"/>
    <property type="project" value="InterPro"/>
</dbReference>
<evidence type="ECO:0008006" key="3">
    <source>
        <dbReference type="Google" id="ProtNLM"/>
    </source>
</evidence>
<accession>A0A2A9N6C1</accession>
<dbReference type="CDD" id="cd23428">
    <property type="entry name" value="beta-trefoil_Ricin_SPI"/>
    <property type="match status" value="1"/>
</dbReference>
<keyword evidence="2" id="KW-1185">Reference proteome</keyword>
<evidence type="ECO:0000313" key="1">
    <source>
        <dbReference type="EMBL" id="PFH45089.1"/>
    </source>
</evidence>
<dbReference type="Proteomes" id="UP000242287">
    <property type="component" value="Unassembled WGS sequence"/>
</dbReference>
<dbReference type="InterPro" id="IPR031755">
    <property type="entry name" value="Inhibitor_I66"/>
</dbReference>
<dbReference type="Gene3D" id="2.80.10.50">
    <property type="match status" value="1"/>
</dbReference>